<dbReference type="Proteomes" id="UP001066276">
    <property type="component" value="Chromosome 1_2"/>
</dbReference>
<dbReference type="AlphaFoldDB" id="A0AAV7W826"/>
<sequence>MIDTLLATIGSTQDALESKIDTLVVDMRLFRDDECKMADRIKEVGTDLGTLGPMSKLHAKELDVLVGPINVLETFIEDLDARARRNNGAIEGLTEFGAVSGLGVNRTKSHAYHIQELESKEHPSHTADNLQ</sequence>
<reference evidence="1" key="1">
    <citation type="journal article" date="2022" name="bioRxiv">
        <title>Sequencing and chromosome-scale assembly of the giantPleurodeles waltlgenome.</title>
        <authorList>
            <person name="Brown T."/>
            <person name="Elewa A."/>
            <person name="Iarovenko S."/>
            <person name="Subramanian E."/>
            <person name="Araus A.J."/>
            <person name="Petzold A."/>
            <person name="Susuki M."/>
            <person name="Suzuki K.-i.T."/>
            <person name="Hayashi T."/>
            <person name="Toyoda A."/>
            <person name="Oliveira C."/>
            <person name="Osipova E."/>
            <person name="Leigh N.D."/>
            <person name="Simon A."/>
            <person name="Yun M.H."/>
        </authorList>
    </citation>
    <scope>NUCLEOTIDE SEQUENCE</scope>
    <source>
        <strain evidence="1">20211129_DDA</strain>
        <tissue evidence="1">Liver</tissue>
    </source>
</reference>
<proteinExistence type="predicted"/>
<dbReference type="EMBL" id="JANPWB010000002">
    <property type="protein sequence ID" value="KAJ1210154.1"/>
    <property type="molecule type" value="Genomic_DNA"/>
</dbReference>
<evidence type="ECO:0000313" key="2">
    <source>
        <dbReference type="Proteomes" id="UP001066276"/>
    </source>
</evidence>
<keyword evidence="2" id="KW-1185">Reference proteome</keyword>
<protein>
    <submittedName>
        <fullName evidence="1">Uncharacterized protein</fullName>
    </submittedName>
</protein>
<organism evidence="1 2">
    <name type="scientific">Pleurodeles waltl</name>
    <name type="common">Iberian ribbed newt</name>
    <dbReference type="NCBI Taxonomy" id="8319"/>
    <lineage>
        <taxon>Eukaryota</taxon>
        <taxon>Metazoa</taxon>
        <taxon>Chordata</taxon>
        <taxon>Craniata</taxon>
        <taxon>Vertebrata</taxon>
        <taxon>Euteleostomi</taxon>
        <taxon>Amphibia</taxon>
        <taxon>Batrachia</taxon>
        <taxon>Caudata</taxon>
        <taxon>Salamandroidea</taxon>
        <taxon>Salamandridae</taxon>
        <taxon>Pleurodelinae</taxon>
        <taxon>Pleurodeles</taxon>
    </lineage>
</organism>
<name>A0AAV7W826_PLEWA</name>
<accession>A0AAV7W826</accession>
<evidence type="ECO:0000313" key="1">
    <source>
        <dbReference type="EMBL" id="KAJ1210154.1"/>
    </source>
</evidence>
<gene>
    <name evidence="1" type="ORF">NDU88_005522</name>
</gene>
<comment type="caution">
    <text evidence="1">The sequence shown here is derived from an EMBL/GenBank/DDBJ whole genome shotgun (WGS) entry which is preliminary data.</text>
</comment>